<dbReference type="FunFam" id="3.30.70.360:FF:000001">
    <property type="entry name" value="N-acetyldiaminopimelate deacetylase"/>
    <property type="match status" value="1"/>
</dbReference>
<feature type="binding site" evidence="2">
    <location>
        <position position="93"/>
    </location>
    <ligand>
        <name>Mn(2+)</name>
        <dbReference type="ChEBI" id="CHEBI:29035"/>
        <label>2</label>
    </ligand>
</feature>
<gene>
    <name evidence="4" type="ORF">IV49_GL000914</name>
</gene>
<dbReference type="RefSeq" id="WP_031590127.1">
    <property type="nucleotide sequence ID" value="NZ_JQBL01000023.1"/>
</dbReference>
<feature type="binding site" evidence="2">
    <location>
        <position position="343"/>
    </location>
    <ligand>
        <name>Mn(2+)</name>
        <dbReference type="ChEBI" id="CHEBI:29035"/>
        <label>2</label>
    </ligand>
</feature>
<dbReference type="AlphaFoldDB" id="A0A0R2HB05"/>
<keyword evidence="2" id="KW-0479">Metal-binding</keyword>
<dbReference type="PATRIC" id="fig|1410657.5.peg.952"/>
<comment type="cofactor">
    <cofactor evidence="2">
        <name>Mn(2+)</name>
        <dbReference type="ChEBI" id="CHEBI:29035"/>
    </cofactor>
    <text evidence="2">The Mn(2+) ion enhances activity.</text>
</comment>
<dbReference type="Gene3D" id="3.40.630.10">
    <property type="entry name" value="Zn peptidases"/>
    <property type="match status" value="1"/>
</dbReference>
<dbReference type="Proteomes" id="UP000051841">
    <property type="component" value="Unassembled WGS sequence"/>
</dbReference>
<keyword evidence="5" id="KW-1185">Reference proteome</keyword>
<dbReference type="SUPFAM" id="SSF55031">
    <property type="entry name" value="Bacterial exopeptidase dimerisation domain"/>
    <property type="match status" value="1"/>
</dbReference>
<dbReference type="InterPro" id="IPR002933">
    <property type="entry name" value="Peptidase_M20"/>
</dbReference>
<dbReference type="PANTHER" id="PTHR11014:SF63">
    <property type="entry name" value="METALLOPEPTIDASE, PUTATIVE (AFU_ORTHOLOGUE AFUA_6G09600)-RELATED"/>
    <property type="match status" value="1"/>
</dbReference>
<dbReference type="PIRSF" id="PIRSF005962">
    <property type="entry name" value="Pept_M20D_amidohydro"/>
    <property type="match status" value="1"/>
</dbReference>
<feature type="domain" description="Peptidase M20 dimerisation" evidence="3">
    <location>
        <begin position="178"/>
        <end position="269"/>
    </location>
</feature>
<accession>A0A0R2HB05</accession>
<feature type="binding site" evidence="2">
    <location>
        <position position="127"/>
    </location>
    <ligand>
        <name>Mn(2+)</name>
        <dbReference type="ChEBI" id="CHEBI:29035"/>
        <label>2</label>
    </ligand>
</feature>
<protein>
    <submittedName>
        <fullName evidence="4">Amidohydrolase</fullName>
    </submittedName>
</protein>
<comment type="caution">
    <text evidence="4">The sequence shown here is derived from an EMBL/GenBank/DDBJ whole genome shotgun (WGS) entry which is preliminary data.</text>
</comment>
<dbReference type="EMBL" id="JQBL01000023">
    <property type="protein sequence ID" value="KRN49672.1"/>
    <property type="molecule type" value="Genomic_DNA"/>
</dbReference>
<dbReference type="InterPro" id="IPR011650">
    <property type="entry name" value="Peptidase_M20_dimer"/>
</dbReference>
<keyword evidence="2" id="KW-0464">Manganese</keyword>
<dbReference type="GO" id="GO:0019877">
    <property type="term" value="P:diaminopimelate biosynthetic process"/>
    <property type="evidence" value="ECO:0007669"/>
    <property type="project" value="UniProtKB-ARBA"/>
</dbReference>
<evidence type="ECO:0000313" key="5">
    <source>
        <dbReference type="Proteomes" id="UP000051841"/>
    </source>
</evidence>
<name>A0A0R2HB05_9FIRM</name>
<dbReference type="Pfam" id="PF07687">
    <property type="entry name" value="M20_dimer"/>
    <property type="match status" value="1"/>
</dbReference>
<keyword evidence="1 4" id="KW-0378">Hydrolase</keyword>
<evidence type="ECO:0000259" key="3">
    <source>
        <dbReference type="Pfam" id="PF07687"/>
    </source>
</evidence>
<evidence type="ECO:0000256" key="1">
    <source>
        <dbReference type="ARBA" id="ARBA00022801"/>
    </source>
</evidence>
<dbReference type="InterPro" id="IPR017439">
    <property type="entry name" value="Amidohydrolase"/>
</dbReference>
<dbReference type="GO" id="GO:0050118">
    <property type="term" value="F:N-acetyldiaminopimelate deacetylase activity"/>
    <property type="evidence" value="ECO:0007669"/>
    <property type="project" value="UniProtKB-ARBA"/>
</dbReference>
<dbReference type="InterPro" id="IPR036264">
    <property type="entry name" value="Bact_exopeptidase_dim_dom"/>
</dbReference>
<dbReference type="Pfam" id="PF01546">
    <property type="entry name" value="Peptidase_M20"/>
    <property type="match status" value="1"/>
</dbReference>
<dbReference type="CDD" id="cd03886">
    <property type="entry name" value="M20_Acy1"/>
    <property type="match status" value="1"/>
</dbReference>
<dbReference type="PANTHER" id="PTHR11014">
    <property type="entry name" value="PEPTIDASE M20 FAMILY MEMBER"/>
    <property type="match status" value="1"/>
</dbReference>
<feature type="binding site" evidence="2">
    <location>
        <position position="153"/>
    </location>
    <ligand>
        <name>Mn(2+)</name>
        <dbReference type="ChEBI" id="CHEBI:29035"/>
        <label>2</label>
    </ligand>
</feature>
<feature type="binding site" evidence="2">
    <location>
        <position position="91"/>
    </location>
    <ligand>
        <name>Mn(2+)</name>
        <dbReference type="ChEBI" id="CHEBI:29035"/>
        <label>2</label>
    </ligand>
</feature>
<proteinExistence type="predicted"/>
<sequence>MEELKRWRRDLHQIPELGLEEVETTEYLKTTLTKMGYETHPLKGLSTGLYVYIDQGQEETIAFRTDIDALSVEEENDVSYKSHHPHIMHACGHDGHMSALLGFAYRLSQKKEHYKNNILLIFQPAEEAPGAAKDIVESGLLNDYHVKAIYGIHLMPYIEEGDLYSKAGPLMAECGEIDIVIKGKGAHAGTPEQGHDAIIAASMLVAQFQTIHSRSISPFEDVVLNIGKINGGTARNAVAEEVKLEGTLRCYDEDVFMHVVNRMKEIAKGLEVAYGCDIDVTCDPMYPPLLNDETLFEKAKSFGVKQLKQPMMLAEDFAFYTKAVPSLFIYVGTKTKTMQSGLHTSTFNFNEEVLERAVGFYEYMLKESI</sequence>
<dbReference type="GO" id="GO:0046872">
    <property type="term" value="F:metal ion binding"/>
    <property type="evidence" value="ECO:0007669"/>
    <property type="project" value="UniProtKB-KW"/>
</dbReference>
<evidence type="ECO:0000256" key="2">
    <source>
        <dbReference type="PIRSR" id="PIRSR005962-1"/>
    </source>
</evidence>
<dbReference type="Gene3D" id="3.30.70.360">
    <property type="match status" value="1"/>
</dbReference>
<dbReference type="SUPFAM" id="SSF53187">
    <property type="entry name" value="Zn-dependent exopeptidases"/>
    <property type="match status" value="1"/>
</dbReference>
<evidence type="ECO:0000313" key="4">
    <source>
        <dbReference type="EMBL" id="KRN49672.1"/>
    </source>
</evidence>
<organism evidence="4 5">
    <name type="scientific">Kandleria vitulina DSM 20405</name>
    <dbReference type="NCBI Taxonomy" id="1410657"/>
    <lineage>
        <taxon>Bacteria</taxon>
        <taxon>Bacillati</taxon>
        <taxon>Bacillota</taxon>
        <taxon>Erysipelotrichia</taxon>
        <taxon>Erysipelotrichales</taxon>
        <taxon>Coprobacillaceae</taxon>
        <taxon>Kandleria</taxon>
    </lineage>
</organism>
<reference evidence="4 5" key="1">
    <citation type="journal article" date="2015" name="Genome Announc.">
        <title>Expanding the biotechnology potential of lactobacilli through comparative genomics of 213 strains and associated genera.</title>
        <authorList>
            <person name="Sun Z."/>
            <person name="Harris H.M."/>
            <person name="McCann A."/>
            <person name="Guo C."/>
            <person name="Argimon S."/>
            <person name="Zhang W."/>
            <person name="Yang X."/>
            <person name="Jeffery I.B."/>
            <person name="Cooney J.C."/>
            <person name="Kagawa T.F."/>
            <person name="Liu W."/>
            <person name="Song Y."/>
            <person name="Salvetti E."/>
            <person name="Wrobel A."/>
            <person name="Rasinkangas P."/>
            <person name="Parkhill J."/>
            <person name="Rea M.C."/>
            <person name="O'Sullivan O."/>
            <person name="Ritari J."/>
            <person name="Douillard F.P."/>
            <person name="Paul Ross R."/>
            <person name="Yang R."/>
            <person name="Briner A.E."/>
            <person name="Felis G.E."/>
            <person name="de Vos W.M."/>
            <person name="Barrangou R."/>
            <person name="Klaenhammer T.R."/>
            <person name="Caufield P.W."/>
            <person name="Cui Y."/>
            <person name="Zhang H."/>
            <person name="O'Toole P.W."/>
        </authorList>
    </citation>
    <scope>NUCLEOTIDE SEQUENCE [LARGE SCALE GENOMIC DNA]</scope>
    <source>
        <strain evidence="4 5">DSM 20405</strain>
    </source>
</reference>
<dbReference type="NCBIfam" id="TIGR01891">
    <property type="entry name" value="amidohydrolases"/>
    <property type="match status" value="1"/>
</dbReference>